<evidence type="ECO:0000256" key="2">
    <source>
        <dbReference type="SAM" id="MobiDB-lite"/>
    </source>
</evidence>
<dbReference type="AlphaFoldDB" id="A0A7R8ZLC3"/>
<gene>
    <name evidence="3" type="ORF">CTOB1V02_LOCUS6084</name>
</gene>
<dbReference type="InterPro" id="IPR000857">
    <property type="entry name" value="MyTH4_dom"/>
</dbReference>
<evidence type="ECO:0000313" key="3">
    <source>
        <dbReference type="EMBL" id="CAD7228195.1"/>
    </source>
</evidence>
<feature type="compositionally biased region" description="Basic residues" evidence="2">
    <location>
        <begin position="497"/>
        <end position="507"/>
    </location>
</feature>
<protein>
    <submittedName>
        <fullName evidence="3">Uncharacterized protein</fullName>
    </submittedName>
</protein>
<accession>A0A7R8ZLC3</accession>
<dbReference type="GO" id="GO:0005856">
    <property type="term" value="C:cytoskeleton"/>
    <property type="evidence" value="ECO:0007669"/>
    <property type="project" value="InterPro"/>
</dbReference>
<dbReference type="SMART" id="SM00233">
    <property type="entry name" value="PH"/>
    <property type="match status" value="1"/>
</dbReference>
<organism evidence="3">
    <name type="scientific">Cyprideis torosa</name>
    <dbReference type="NCBI Taxonomy" id="163714"/>
    <lineage>
        <taxon>Eukaryota</taxon>
        <taxon>Metazoa</taxon>
        <taxon>Ecdysozoa</taxon>
        <taxon>Arthropoda</taxon>
        <taxon>Crustacea</taxon>
        <taxon>Oligostraca</taxon>
        <taxon>Ostracoda</taxon>
        <taxon>Podocopa</taxon>
        <taxon>Podocopida</taxon>
        <taxon>Cytherocopina</taxon>
        <taxon>Cytheroidea</taxon>
        <taxon>Cytherideidae</taxon>
        <taxon>Cyprideis</taxon>
    </lineage>
</organism>
<dbReference type="InterPro" id="IPR035963">
    <property type="entry name" value="FERM_2"/>
</dbReference>
<feature type="region of interest" description="Disordered" evidence="2">
    <location>
        <begin position="495"/>
        <end position="537"/>
    </location>
</feature>
<evidence type="ECO:0000256" key="1">
    <source>
        <dbReference type="ARBA" id="ARBA00022737"/>
    </source>
</evidence>
<dbReference type="SUPFAM" id="SSF50729">
    <property type="entry name" value="PH domain-like"/>
    <property type="match status" value="1"/>
</dbReference>
<dbReference type="InterPro" id="IPR038185">
    <property type="entry name" value="MyTH4_dom_sf"/>
</dbReference>
<feature type="compositionally biased region" description="Acidic residues" evidence="2">
    <location>
        <begin position="58"/>
        <end position="67"/>
    </location>
</feature>
<name>A0A7R8ZLC3_9CRUS</name>
<dbReference type="InterPro" id="IPR011993">
    <property type="entry name" value="PH-like_dom_sf"/>
</dbReference>
<keyword evidence="1" id="KW-0677">Repeat</keyword>
<dbReference type="Gene3D" id="1.25.40.530">
    <property type="entry name" value="MyTH4 domain"/>
    <property type="match status" value="1"/>
</dbReference>
<dbReference type="PANTHER" id="PTHR22903">
    <property type="entry name" value="PLEKHH PROTEIN"/>
    <property type="match status" value="1"/>
</dbReference>
<reference evidence="3" key="1">
    <citation type="submission" date="2020-11" db="EMBL/GenBank/DDBJ databases">
        <authorList>
            <person name="Tran Van P."/>
        </authorList>
    </citation>
    <scope>NUCLEOTIDE SEQUENCE</scope>
</reference>
<dbReference type="InterPro" id="IPR019748">
    <property type="entry name" value="FERM_central"/>
</dbReference>
<dbReference type="PANTHER" id="PTHR22903:SF8">
    <property type="entry name" value="MAX-1A"/>
    <property type="match status" value="1"/>
</dbReference>
<proteinExistence type="predicted"/>
<dbReference type="Gene3D" id="2.30.29.30">
    <property type="entry name" value="Pleckstrin-homology domain (PH domain)/Phosphotyrosine-binding domain (PTB)"/>
    <property type="match status" value="2"/>
</dbReference>
<dbReference type="SUPFAM" id="SSF47031">
    <property type="entry name" value="Second domain of FERM"/>
    <property type="match status" value="1"/>
</dbReference>
<dbReference type="Pfam" id="PF00373">
    <property type="entry name" value="FERM_M"/>
    <property type="match status" value="1"/>
</dbReference>
<dbReference type="InterPro" id="IPR001849">
    <property type="entry name" value="PH_domain"/>
</dbReference>
<dbReference type="OrthoDB" id="6285196at2759"/>
<dbReference type="SMART" id="SM00139">
    <property type="entry name" value="MyTH4"/>
    <property type="match status" value="1"/>
</dbReference>
<dbReference type="EMBL" id="OB661425">
    <property type="protein sequence ID" value="CAD7228195.1"/>
    <property type="molecule type" value="Genomic_DNA"/>
</dbReference>
<dbReference type="Pfam" id="PF00169">
    <property type="entry name" value="PH"/>
    <property type="match status" value="1"/>
</dbReference>
<feature type="region of interest" description="Disordered" evidence="2">
    <location>
        <begin position="48"/>
        <end position="77"/>
    </location>
</feature>
<sequence>MSDLLLNLSSATERCWCVLIGRMFLYFRSASDTVPLGQINMREARVEDIECSSSDSSEGGEEEEEEGGSGGGGGSAMEGNRECTVAIVVPNQNPTYLLFPTQQDKDQWLYHLTVVSSGGGNQGTAFEQHVQKLMECDGDPGSFLWRSSVLLHTKEPITEPLTSLPTEELQTEAIKLFKSCQLFMSVPVDSAGIDYHVVLAQNAFQLCLDFPLLQTELICCLIKQTSRHLSQRALQELVNKKIRESPKNICDMTSLGKSSGGGTAPPSTCASPTPTILPPPSDCKINPPAFVFIQGWQLLALAHSIRTETEKEKLLHVHQTNQAILKGVFPVSKELALEMAALMAQIETGDCRPEGKVSRGSGGSPRGPEAMLEKYFPKRYSDGLSEAEIKLFKGGATPLWMAVGEDGVSLLEFRTLESFATYAYGSVVTFGGCQDDFMLVVTVDAGFDDEDGPSTQKLLFTMPKCKILELTLLIADYVNVGGHYLPGTPLGGTLTRHSSRASKRHPRTGSFLRSIDSDASRAQTDASSGDGKSRSSK</sequence>
<dbReference type="CDD" id="cd14473">
    <property type="entry name" value="FERM_B-lobe"/>
    <property type="match status" value="1"/>
</dbReference>
<dbReference type="PROSITE" id="PS51016">
    <property type="entry name" value="MYTH4"/>
    <property type="match status" value="1"/>
</dbReference>